<organism evidence="2 3">
    <name type="scientific">Pleurodeles waltl</name>
    <name type="common">Iberian ribbed newt</name>
    <dbReference type="NCBI Taxonomy" id="8319"/>
    <lineage>
        <taxon>Eukaryota</taxon>
        <taxon>Metazoa</taxon>
        <taxon>Chordata</taxon>
        <taxon>Craniata</taxon>
        <taxon>Vertebrata</taxon>
        <taxon>Euteleostomi</taxon>
        <taxon>Amphibia</taxon>
        <taxon>Batrachia</taxon>
        <taxon>Caudata</taxon>
        <taxon>Salamandroidea</taxon>
        <taxon>Salamandridae</taxon>
        <taxon>Pleurodelinae</taxon>
        <taxon>Pleurodeles</taxon>
    </lineage>
</organism>
<name>A0AAV7LHQ8_PLEWA</name>
<reference evidence="2" key="1">
    <citation type="journal article" date="2022" name="bioRxiv">
        <title>Sequencing and chromosome-scale assembly of the giantPleurodeles waltlgenome.</title>
        <authorList>
            <person name="Brown T."/>
            <person name="Elewa A."/>
            <person name="Iarovenko S."/>
            <person name="Subramanian E."/>
            <person name="Araus A.J."/>
            <person name="Petzold A."/>
            <person name="Susuki M."/>
            <person name="Suzuki K.-i.T."/>
            <person name="Hayashi T."/>
            <person name="Toyoda A."/>
            <person name="Oliveira C."/>
            <person name="Osipova E."/>
            <person name="Leigh N.D."/>
            <person name="Simon A."/>
            <person name="Yun M.H."/>
        </authorList>
    </citation>
    <scope>NUCLEOTIDE SEQUENCE</scope>
    <source>
        <strain evidence="2">20211129_DDA</strain>
        <tissue evidence="2">Liver</tissue>
    </source>
</reference>
<comment type="caution">
    <text evidence="2">The sequence shown here is derived from an EMBL/GenBank/DDBJ whole genome shotgun (WGS) entry which is preliminary data.</text>
</comment>
<protein>
    <submittedName>
        <fullName evidence="2">Uncharacterized protein</fullName>
    </submittedName>
</protein>
<proteinExistence type="predicted"/>
<feature type="region of interest" description="Disordered" evidence="1">
    <location>
        <begin position="149"/>
        <end position="211"/>
    </location>
</feature>
<dbReference type="AlphaFoldDB" id="A0AAV7LHQ8"/>
<evidence type="ECO:0000313" key="3">
    <source>
        <dbReference type="Proteomes" id="UP001066276"/>
    </source>
</evidence>
<evidence type="ECO:0000256" key="1">
    <source>
        <dbReference type="SAM" id="MobiDB-lite"/>
    </source>
</evidence>
<feature type="region of interest" description="Disordered" evidence="1">
    <location>
        <begin position="106"/>
        <end position="135"/>
    </location>
</feature>
<keyword evidence="3" id="KW-1185">Reference proteome</keyword>
<accession>A0AAV7LHQ8</accession>
<dbReference type="Proteomes" id="UP001066276">
    <property type="component" value="Chromosome 11"/>
</dbReference>
<evidence type="ECO:0000313" key="2">
    <source>
        <dbReference type="EMBL" id="KAJ1090547.1"/>
    </source>
</evidence>
<dbReference type="EMBL" id="JANPWB010000015">
    <property type="protein sequence ID" value="KAJ1090547.1"/>
    <property type="molecule type" value="Genomic_DNA"/>
</dbReference>
<gene>
    <name evidence="2" type="ORF">NDU88_003677</name>
</gene>
<sequence length="240" mass="26234">MKNVFFTSGQQSHCKDHEVVIQPSGHIHYQLWRLGAETQESICLQSSHPDHPCSARSHSVLLDCVTLLLISRGPLSPRQDPQRLLWGRRRKRNIRHLLQVLLLTSDPSNPVTPAGGEEAQDTAYPGAKASGTPPPRRIDCLSVHCTAPSSAAQRPAGPRPHGPQTFRLSGTSPPSRRPGLTLRCLPRHPRLSAAPPATYTPPHLSGSRTSLSRVAANRDKCQLLSNAGLYPLILSADRPR</sequence>